<evidence type="ECO:0000313" key="1">
    <source>
        <dbReference type="EMBL" id="CRK93530.1"/>
    </source>
</evidence>
<name>A0A1J1I198_9DIPT</name>
<dbReference type="AlphaFoldDB" id="A0A1J1I198"/>
<accession>A0A1J1I198</accession>
<reference evidence="1 2" key="1">
    <citation type="submission" date="2015-04" db="EMBL/GenBank/DDBJ databases">
        <authorList>
            <person name="Syromyatnikov M.Y."/>
            <person name="Popov V.N."/>
        </authorList>
    </citation>
    <scope>NUCLEOTIDE SEQUENCE [LARGE SCALE GENOMIC DNA]</scope>
</reference>
<gene>
    <name evidence="1" type="ORF">CLUMA_CG007063</name>
</gene>
<proteinExistence type="predicted"/>
<dbReference type="Proteomes" id="UP000183832">
    <property type="component" value="Unassembled WGS sequence"/>
</dbReference>
<keyword evidence="2" id="KW-1185">Reference proteome</keyword>
<dbReference type="EMBL" id="CVRI01000037">
    <property type="protein sequence ID" value="CRK93530.1"/>
    <property type="molecule type" value="Genomic_DNA"/>
</dbReference>
<organism evidence="1 2">
    <name type="scientific">Clunio marinus</name>
    <dbReference type="NCBI Taxonomy" id="568069"/>
    <lineage>
        <taxon>Eukaryota</taxon>
        <taxon>Metazoa</taxon>
        <taxon>Ecdysozoa</taxon>
        <taxon>Arthropoda</taxon>
        <taxon>Hexapoda</taxon>
        <taxon>Insecta</taxon>
        <taxon>Pterygota</taxon>
        <taxon>Neoptera</taxon>
        <taxon>Endopterygota</taxon>
        <taxon>Diptera</taxon>
        <taxon>Nematocera</taxon>
        <taxon>Chironomoidea</taxon>
        <taxon>Chironomidae</taxon>
        <taxon>Clunio</taxon>
    </lineage>
</organism>
<protein>
    <submittedName>
        <fullName evidence="1">CLUMA_CG007063, isoform A</fullName>
    </submittedName>
</protein>
<evidence type="ECO:0000313" key="2">
    <source>
        <dbReference type="Proteomes" id="UP000183832"/>
    </source>
</evidence>
<sequence length="65" mass="7662">MLFSPTLLGVLITYDNSQQRDQVLMLSFSMENLWNRSLVKTSQDVREINENSLEFIHNQYLLLTL</sequence>